<feature type="domain" description="DNA polymerase epsilon catalytic subunit A C-terminal" evidence="17">
    <location>
        <begin position="1492"/>
        <end position="1873"/>
    </location>
</feature>
<dbReference type="Gene3D" id="3.30.342.10">
    <property type="entry name" value="DNA Polymerase, chain B, domain 1"/>
    <property type="match status" value="1"/>
</dbReference>
<organism evidence="18 19">
    <name type="scientific">Oikopleura dioica</name>
    <name type="common">Tunicate</name>
    <dbReference type="NCBI Taxonomy" id="34765"/>
    <lineage>
        <taxon>Eukaryota</taxon>
        <taxon>Metazoa</taxon>
        <taxon>Chordata</taxon>
        <taxon>Tunicata</taxon>
        <taxon>Appendicularia</taxon>
        <taxon>Copelata</taxon>
        <taxon>Oikopleuridae</taxon>
        <taxon>Oikopleura</taxon>
    </lineage>
</organism>
<dbReference type="InterPro" id="IPR023211">
    <property type="entry name" value="DNA_pol_palm_dom_sf"/>
</dbReference>
<comment type="similarity">
    <text evidence="2 15">Belongs to the DNA polymerase type-B family.</text>
</comment>
<dbReference type="InterPro" id="IPR043502">
    <property type="entry name" value="DNA/RNA_pol_sf"/>
</dbReference>
<evidence type="ECO:0000256" key="7">
    <source>
        <dbReference type="ARBA" id="ARBA00022723"/>
    </source>
</evidence>
<dbReference type="InterPro" id="IPR042087">
    <property type="entry name" value="DNA_pol_B_thumb"/>
</dbReference>
<evidence type="ECO:0000256" key="8">
    <source>
        <dbReference type="ARBA" id="ARBA00022771"/>
    </source>
</evidence>
<dbReference type="InterPro" id="IPR012337">
    <property type="entry name" value="RNaseH-like_sf"/>
</dbReference>
<dbReference type="CDD" id="cd05535">
    <property type="entry name" value="POLBc_epsilon"/>
    <property type="match status" value="1"/>
</dbReference>
<evidence type="ECO:0000256" key="11">
    <source>
        <dbReference type="ARBA" id="ARBA00023004"/>
    </source>
</evidence>
<keyword evidence="12 15" id="KW-0411">Iron-sulfur</keyword>
<keyword evidence="7 15" id="KW-0479">Metal-binding</keyword>
<comment type="subcellular location">
    <subcellularLocation>
        <location evidence="1 15">Nucleus</location>
    </subcellularLocation>
</comment>
<dbReference type="Pfam" id="PF08490">
    <property type="entry name" value="DUF1744"/>
    <property type="match status" value="1"/>
</dbReference>
<dbReference type="SMART" id="SM01159">
    <property type="entry name" value="DUF1744"/>
    <property type="match status" value="1"/>
</dbReference>
<feature type="region of interest" description="Disordered" evidence="16">
    <location>
        <begin position="1"/>
        <end position="29"/>
    </location>
</feature>
<keyword evidence="8 15" id="KW-0863">Zinc-finger</keyword>
<evidence type="ECO:0000256" key="1">
    <source>
        <dbReference type="ARBA" id="ARBA00004123"/>
    </source>
</evidence>
<keyword evidence="10 15" id="KW-0239">DNA-directed DNA polymerase</keyword>
<evidence type="ECO:0000256" key="6">
    <source>
        <dbReference type="ARBA" id="ARBA00022705"/>
    </source>
</evidence>
<dbReference type="Pfam" id="PF23250">
    <property type="entry name" value="zf_DPOE_2"/>
    <property type="match status" value="1"/>
</dbReference>
<evidence type="ECO:0000256" key="4">
    <source>
        <dbReference type="ARBA" id="ARBA00022679"/>
    </source>
</evidence>
<dbReference type="InterPro" id="IPR055191">
    <property type="entry name" value="POL2_thumb"/>
</dbReference>
<keyword evidence="4 15" id="KW-0808">Transferase</keyword>
<dbReference type="Gene3D" id="1.10.132.60">
    <property type="entry name" value="DNA polymerase family B, C-terminal domain"/>
    <property type="match status" value="1"/>
</dbReference>
<feature type="compositionally biased region" description="Basic and acidic residues" evidence="16">
    <location>
        <begin position="1"/>
        <end position="18"/>
    </location>
</feature>
<evidence type="ECO:0000256" key="3">
    <source>
        <dbReference type="ARBA" id="ARBA00022485"/>
    </source>
</evidence>
<dbReference type="PANTHER" id="PTHR10670">
    <property type="entry name" value="DNA POLYMERASE EPSILON CATALYTIC SUBUNIT A"/>
    <property type="match status" value="1"/>
</dbReference>
<dbReference type="InterPro" id="IPR013697">
    <property type="entry name" value="DNA_pol_e_suA_C"/>
</dbReference>
<dbReference type="PANTHER" id="PTHR10670:SF0">
    <property type="entry name" value="DNA POLYMERASE EPSILON CATALYTIC SUBUNIT A"/>
    <property type="match status" value="1"/>
</dbReference>
<dbReference type="SMART" id="SM00486">
    <property type="entry name" value="POLBc"/>
    <property type="match status" value="1"/>
</dbReference>
<keyword evidence="5 15" id="KW-0548">Nucleotidyltransferase</keyword>
<evidence type="ECO:0000256" key="14">
    <source>
        <dbReference type="ARBA" id="ARBA00023242"/>
    </source>
</evidence>
<dbReference type="Pfam" id="PF03104">
    <property type="entry name" value="DNA_pol_B_exo1"/>
    <property type="match status" value="1"/>
</dbReference>
<dbReference type="InterPro" id="IPR029703">
    <property type="entry name" value="POL2"/>
</dbReference>
<evidence type="ECO:0000256" key="16">
    <source>
        <dbReference type="SAM" id="MobiDB-lite"/>
    </source>
</evidence>
<evidence type="ECO:0000313" key="18">
    <source>
        <dbReference type="EMBL" id="CAG5105974.1"/>
    </source>
</evidence>
<accession>A0ABN7SRK1</accession>
<dbReference type="InterPro" id="IPR054475">
    <property type="entry name" value="Znf-DPOE"/>
</dbReference>
<dbReference type="Gene3D" id="3.90.1600.10">
    <property type="entry name" value="Palm domain of DNA polymerase"/>
    <property type="match status" value="1"/>
</dbReference>
<evidence type="ECO:0000256" key="2">
    <source>
        <dbReference type="ARBA" id="ARBA00005755"/>
    </source>
</evidence>
<dbReference type="InterPro" id="IPR006172">
    <property type="entry name" value="DNA-dir_DNA_pol_B"/>
</dbReference>
<evidence type="ECO:0000256" key="5">
    <source>
        <dbReference type="ARBA" id="ARBA00022695"/>
    </source>
</evidence>
<comment type="cofactor">
    <cofactor evidence="15">
        <name>[4Fe-4S] cluster</name>
        <dbReference type="ChEBI" id="CHEBI:49883"/>
    </cofactor>
</comment>
<dbReference type="Gene3D" id="3.30.420.10">
    <property type="entry name" value="Ribonuclease H-like superfamily/Ribonuclease H"/>
    <property type="match status" value="1"/>
</dbReference>
<keyword evidence="14 15" id="KW-0539">Nucleus</keyword>
<comment type="function">
    <text evidence="15">DNA polymerase II participates in chromosomal DNA replication.</text>
</comment>
<dbReference type="Pfam" id="PF22912">
    <property type="entry name" value="zf-DPOE"/>
    <property type="match status" value="1"/>
</dbReference>
<keyword evidence="6 15" id="KW-0235">DNA replication</keyword>
<keyword evidence="13 15" id="KW-0238">DNA-binding</keyword>
<evidence type="ECO:0000256" key="10">
    <source>
        <dbReference type="ARBA" id="ARBA00022932"/>
    </source>
</evidence>
<dbReference type="SUPFAM" id="SSF56672">
    <property type="entry name" value="DNA/RNA polymerases"/>
    <property type="match status" value="1"/>
</dbReference>
<keyword evidence="19" id="KW-1185">Reference proteome</keyword>
<keyword evidence="3 15" id="KW-0004">4Fe-4S</keyword>
<gene>
    <name evidence="18" type="ORF">OKIOD_LOCUS11385</name>
</gene>
<dbReference type="InterPro" id="IPR006133">
    <property type="entry name" value="DNA-dir_DNA_pol_B_exonuc"/>
</dbReference>
<evidence type="ECO:0000313" key="19">
    <source>
        <dbReference type="Proteomes" id="UP001158576"/>
    </source>
</evidence>
<keyword evidence="11 15" id="KW-0408">Iron</keyword>
<evidence type="ECO:0000256" key="9">
    <source>
        <dbReference type="ARBA" id="ARBA00022833"/>
    </source>
</evidence>
<keyword evidence="9 15" id="KW-0862">Zinc</keyword>
<evidence type="ECO:0000256" key="12">
    <source>
        <dbReference type="ARBA" id="ARBA00023014"/>
    </source>
</evidence>
<dbReference type="Pfam" id="PF22634">
    <property type="entry name" value="POL2_thumb"/>
    <property type="match status" value="1"/>
</dbReference>
<evidence type="ECO:0000256" key="13">
    <source>
        <dbReference type="ARBA" id="ARBA00023125"/>
    </source>
</evidence>
<dbReference type="Proteomes" id="UP001158576">
    <property type="component" value="Chromosome 1"/>
</dbReference>
<proteinExistence type="inferred from homology"/>
<dbReference type="SUPFAM" id="SSF53098">
    <property type="entry name" value="Ribonuclease H-like"/>
    <property type="match status" value="1"/>
</dbReference>
<dbReference type="InterPro" id="IPR036397">
    <property type="entry name" value="RNaseH_sf"/>
</dbReference>
<protein>
    <recommendedName>
        <fullName evidence="15">DNA polymerase epsilon catalytic subunit</fullName>
        <ecNumber evidence="15">2.7.7.7</ecNumber>
    </recommendedName>
</protein>
<dbReference type="EC" id="2.7.7.7" evidence="15"/>
<evidence type="ECO:0000259" key="17">
    <source>
        <dbReference type="SMART" id="SM01159"/>
    </source>
</evidence>
<reference evidence="18 19" key="1">
    <citation type="submission" date="2021-04" db="EMBL/GenBank/DDBJ databases">
        <authorList>
            <person name="Bliznina A."/>
        </authorList>
    </citation>
    <scope>NUCLEOTIDE SEQUENCE [LARGE SCALE GENOMIC DNA]</scope>
</reference>
<sequence>MSWQKKNDDNNFEADERPSNSSAKSQRIEKLTQENELDELYGYQEPSEPGVSTGWLVNMHAGDTINEDGQLVSCVHYYFIKQDGDRFKVRLTYQPYFYVEPRLGLEHEISNYLSRRFEKMVNVKVELVAKEDLDLNNHLSGLKRHFVKLTFDHVDDMQVVLKPIRAAVSRNKKLADNKVSDLVMALDGDSDAISSDMMDEIVDIREYDVPFHVRVSIDKQIFVAHWYDVNWTGQHDVPTFLRRDDLLTRPDPVVLAYDIETTKLPLKFPNSEIDHIMMISYMVDGQGYLIINRAIVSADVEDFEFTPRPEFEGPFIVYNEEDEFATIRKFFDHIQELKPHVIVTYNGDFFDWPFVDDRAKVHGLTMKREIGFERETHGGEDTFLCRQCLHMDAFKWVKRDSYLPVGSQGLKAAAKAKLRFDPVELDPELMCKMATEQPQVLATYSVSDALATYYMYQKYVHPFIFALCMIIPMEPDEVLRKGSGTLCEALLMDYAYRANVIYPNKQQTNMDKTFDGHLLESETYVGGRVEAIECGVFRADFPERFRLDPDAYQALLDAVDETMKFSLEKEEGVPLDQVEDYDEVCNQIKAKLESLRDTPNRIENPLIYHLDVGAMYPNIILTNRLQPPAIINENTCVTCDYNTPDADCRRRMDWMWRGEYYPATKNETSRIKQQLETEKFTTKNFGNEKTNVPFFKLPKRDQDAKVRQRLSEYCRRAYKKVKTTKEELRNDIICQRENPFYIDTVRMFRDKRYEYKGLLKKSKKILEAAQKRGADAAEIKDCNGKVVLYDSLQLAHKCILNSFYGYVMRKGSRWFSMEMAGIVCYTGANIIKNARMIVEKIGRGLELDTDGIWCILPASFPENFTFNTRKEGKKKVMISYPGAILNYMCDQKFTNNQYHDLGEDGKYTKRDENSIFFEVDGPYKAMILPASTEQGRKLKKRYAVFNFDGSLAELKGFEVKRRGELQLVKLFQQSVFDSFLKGKNLKECYGEVAKVADYWIDVLYSKAAHMPDDELFDLIAEKRSMSKKLSEYGEQKSTSISTAKRLAEFLGDEMVKDSGLACNFFISKYPAGAPTTERAIPLAIFQAEPSIKNYYVRKWCKDSSLHDFDIRDLIDWEYYLERFGATIQKIITIPAALQNVSNPVPRIKHPDWLHKELLQRNDTFRQGKMIDHFKVTKRTTTEEINEKENQAPDIENLCGGKPQERKPLVNFSRKRAREDESMFIGKTWKDALGEMPVWGETWEERRKWFKFQKLKWEFQRKKKRILKKSGKVDRSGRQGESVGGTLGAIKKRAKTVLDQFWSVIQVEELQNGEFKLWTQIDHELHHMTVTVPRIFYVNRKTPKAQEIGPVWKRIQKSLPRSTPANFLYQYSLNESDFRAHYHEIQTELNGPEVEGVYEMGVPLDFRLMVDLGCVCSVTRSAAKGMSKMGVEQFQLDELESHSCSEHMYLSENVRTMYVHHNGKGNTQFLALYSSGKLYIYLLAPSRQNLMPNIMSLYKKYLETQELNSETVHISSIEEVKVETSVKELQKAFSRAVAKERIGPVMVCIQSPFDELPVKIEDVPIIRLPKLAKDELAGRTTDWQKAAAESFVTRLFVHKMEIENLKEQARFYHIPIGNIPSDCILYGADLFYARALQRSNQLLWCSMSARPDLGGRERDLARLEAEPSQLVPLFDKPGLYQSITVEMTINGIFEAALLQSHNLTELDGFETFQQGTVDKQFKADGQLNTNYAESTLALPQYRILKNLVAVWVKDIAQYDSSFADSQVQHLMRYITSTTSLLFDPAIQELLVSAVYRLYKLLCNELKRIGCEAIHVSPRKLLLVTKKKNIGDAIGYVDFIEKTLRKKELFQAIDFKFTSAWETLLWHNQNNYGGLQVQDKVIKEIMGDEEDEDDVVEEDEEEEMVMKFEWSEHLPTEAGMQASFTQLIAGYIKVLHEQAKETSDEEKLAEFAVGIITGEFSDHLLEATQKILNRYPAGTTRAKEVFPKLAGSFLTLDHPALFYAKVITQVLSAHEGVSEELQSLRRNVFRLLGISEFSEKGQWVDPAAKLILKDVVCSQCGVSQDLDLTVDLNPDCECDFFDEKSHKQVIESRLIEELKKRVIGWNLQDVVCMRCNQVRSGDMGHLCECAGKFKSTLIEDGKELQTYFRTLRQLAKFYKMNHLSSTMDWILGSGGRKSAAVKIDRNILN</sequence>
<dbReference type="CDD" id="cd05779">
    <property type="entry name" value="DNA_polB_epsilon_exo"/>
    <property type="match status" value="1"/>
</dbReference>
<comment type="catalytic activity">
    <reaction evidence="15">
        <text>DNA(n) + a 2'-deoxyribonucleoside 5'-triphosphate = DNA(n+1) + diphosphate</text>
        <dbReference type="Rhea" id="RHEA:22508"/>
        <dbReference type="Rhea" id="RHEA-COMP:17339"/>
        <dbReference type="Rhea" id="RHEA-COMP:17340"/>
        <dbReference type="ChEBI" id="CHEBI:33019"/>
        <dbReference type="ChEBI" id="CHEBI:61560"/>
        <dbReference type="ChEBI" id="CHEBI:173112"/>
        <dbReference type="EC" id="2.7.7.7"/>
    </reaction>
</comment>
<dbReference type="EMBL" id="OU015566">
    <property type="protein sequence ID" value="CAG5105974.1"/>
    <property type="molecule type" value="Genomic_DNA"/>
</dbReference>
<evidence type="ECO:0000256" key="15">
    <source>
        <dbReference type="RuleBase" id="RU365029"/>
    </source>
</evidence>
<name>A0ABN7SRK1_OIKDI</name>